<dbReference type="SMART" id="SM00849">
    <property type="entry name" value="Lactamase_B"/>
    <property type="match status" value="1"/>
</dbReference>
<dbReference type="STRING" id="1576369.SAMN05421753_10493"/>
<evidence type="ECO:0000313" key="2">
    <source>
        <dbReference type="EMBL" id="SFH94358.1"/>
    </source>
</evidence>
<dbReference type="SUPFAM" id="SSF56281">
    <property type="entry name" value="Metallo-hydrolase/oxidoreductase"/>
    <property type="match status" value="1"/>
</dbReference>
<evidence type="ECO:0000259" key="1">
    <source>
        <dbReference type="SMART" id="SM00849"/>
    </source>
</evidence>
<reference evidence="3" key="1">
    <citation type="submission" date="2016-10" db="EMBL/GenBank/DDBJ databases">
        <authorList>
            <person name="Varghese N."/>
            <person name="Submissions S."/>
        </authorList>
    </citation>
    <scope>NUCLEOTIDE SEQUENCE [LARGE SCALE GENOMIC DNA]</scope>
    <source>
        <strain evidence="3">DSM 26348</strain>
    </source>
</reference>
<dbReference type="AlphaFoldDB" id="A0A1I3E650"/>
<dbReference type="EMBL" id="FOQD01000004">
    <property type="protein sequence ID" value="SFH94358.1"/>
    <property type="molecule type" value="Genomic_DNA"/>
</dbReference>
<dbReference type="Proteomes" id="UP000199518">
    <property type="component" value="Unassembled WGS sequence"/>
</dbReference>
<protein>
    <submittedName>
        <fullName evidence="2">Phosphoribosyl 1,2-cyclic phosphate phosphodiesterase</fullName>
    </submittedName>
</protein>
<dbReference type="PANTHER" id="PTHR42663:SF6">
    <property type="entry name" value="HYDROLASE C777.06C-RELATED"/>
    <property type="match status" value="1"/>
</dbReference>
<feature type="domain" description="Metallo-beta-lactamase" evidence="1">
    <location>
        <begin position="50"/>
        <end position="240"/>
    </location>
</feature>
<sequence length="275" mass="30794">MTENFGLPSDEEAPLTRSLTLMGTGTSVGVPMIACDCAVCTSSDPRDQRTRTGVAIRNGDRRFLIDAGPELRLQLVKARIKQIEGVLFTHAHADHIMGLDDLRIFGFRQPDPIPLYCERVVEVGIRRTFSYAFSDDDSLHSRPRLVFRTIDESPFELAGLTVQPIRLLHGRLDVLGFRIGDVAFCTDASAIPDRSWPLLENLRVLILGAIRDEPHPTHFNIPQALEVIERCRPRQTYLTHISHSLPYTDTNSRLPDGVDLAYDGLTIPLDELSVE</sequence>
<keyword evidence="3" id="KW-1185">Reference proteome</keyword>
<dbReference type="CDD" id="cd16279">
    <property type="entry name" value="metallo-hydrolase-like_MBL-fold"/>
    <property type="match status" value="1"/>
</dbReference>
<organism evidence="2 3">
    <name type="scientific">Planctomicrobium piriforme</name>
    <dbReference type="NCBI Taxonomy" id="1576369"/>
    <lineage>
        <taxon>Bacteria</taxon>
        <taxon>Pseudomonadati</taxon>
        <taxon>Planctomycetota</taxon>
        <taxon>Planctomycetia</taxon>
        <taxon>Planctomycetales</taxon>
        <taxon>Planctomycetaceae</taxon>
        <taxon>Planctomicrobium</taxon>
    </lineage>
</organism>
<dbReference type="OrthoDB" id="9800940at2"/>
<dbReference type="InterPro" id="IPR036866">
    <property type="entry name" value="RibonucZ/Hydroxyglut_hydro"/>
</dbReference>
<dbReference type="InterPro" id="IPR001279">
    <property type="entry name" value="Metallo-B-lactamas"/>
</dbReference>
<evidence type="ECO:0000313" key="3">
    <source>
        <dbReference type="Proteomes" id="UP000199518"/>
    </source>
</evidence>
<accession>A0A1I3E650</accession>
<gene>
    <name evidence="2" type="ORF">SAMN05421753_10493</name>
</gene>
<dbReference type="PANTHER" id="PTHR42663">
    <property type="entry name" value="HYDROLASE C777.06C-RELATED-RELATED"/>
    <property type="match status" value="1"/>
</dbReference>
<dbReference type="Gene3D" id="3.60.15.10">
    <property type="entry name" value="Ribonuclease Z/Hydroxyacylglutathione hydrolase-like"/>
    <property type="match status" value="1"/>
</dbReference>
<dbReference type="RefSeq" id="WP_092048461.1">
    <property type="nucleotide sequence ID" value="NZ_FOQD01000004.1"/>
</dbReference>
<dbReference type="Pfam" id="PF12706">
    <property type="entry name" value="Lactamase_B_2"/>
    <property type="match status" value="1"/>
</dbReference>
<proteinExistence type="predicted"/>
<name>A0A1I3E650_9PLAN</name>